<protein>
    <submittedName>
        <fullName evidence="1">Uncharacterized protein</fullName>
    </submittedName>
</protein>
<evidence type="ECO:0000313" key="2">
    <source>
        <dbReference type="Proteomes" id="UP000315200"/>
    </source>
</evidence>
<reference evidence="1 2" key="1">
    <citation type="submission" date="2019-06" db="EMBL/GenBank/DDBJ databases">
        <title>Draft genome sequence of [Clostridium] clostridioforme NBRC 113352.</title>
        <authorList>
            <person name="Miura T."/>
            <person name="Furukawa M."/>
            <person name="Shimamura M."/>
            <person name="Ohyama Y."/>
            <person name="Yamazoe A."/>
            <person name="Kawasaki H."/>
        </authorList>
    </citation>
    <scope>NUCLEOTIDE SEQUENCE [LARGE SCALE GENOMIC DNA]</scope>
    <source>
        <strain evidence="1 2">NBRC 113352</strain>
    </source>
</reference>
<dbReference type="EMBL" id="BJLB01000001">
    <property type="protein sequence ID" value="GEA35092.1"/>
    <property type="molecule type" value="Genomic_DNA"/>
</dbReference>
<accession>A0A1I2TFL8</accession>
<evidence type="ECO:0000313" key="1">
    <source>
        <dbReference type="EMBL" id="GEA35092.1"/>
    </source>
</evidence>
<dbReference type="AlphaFoldDB" id="A0A1I2TFL8"/>
<dbReference type="Proteomes" id="UP000315200">
    <property type="component" value="Unassembled WGS sequence"/>
</dbReference>
<proteinExistence type="predicted"/>
<dbReference type="RefSeq" id="WP_074925427.1">
    <property type="nucleotide sequence ID" value="NZ_BJLB01000001.1"/>
</dbReference>
<comment type="caution">
    <text evidence="1">The sequence shown here is derived from an EMBL/GenBank/DDBJ whole genome shotgun (WGS) entry which is preliminary data.</text>
</comment>
<name>A0A1I2TFL8_9FIRM</name>
<gene>
    <name evidence="1" type="ORF">Ccl03g_08050</name>
</gene>
<sequence length="100" mass="11790">MEERKKLIYYLMNGMLDFKDNPPVECKFVEDEFLEGKACERAYTEIMSAYQRLCQRLGVDGEEDKDIEVIINSYELITEYLCMKMFDYGAMFAQPLELGK</sequence>
<organism evidence="1 2">
    <name type="scientific">Enterocloster clostridioformis</name>
    <dbReference type="NCBI Taxonomy" id="1531"/>
    <lineage>
        <taxon>Bacteria</taxon>
        <taxon>Bacillati</taxon>
        <taxon>Bacillota</taxon>
        <taxon>Clostridia</taxon>
        <taxon>Lachnospirales</taxon>
        <taxon>Lachnospiraceae</taxon>
        <taxon>Enterocloster</taxon>
    </lineage>
</organism>